<gene>
    <name evidence="2" type="ORF">NCTC11842_00701</name>
</gene>
<feature type="signal peptide" evidence="1">
    <location>
        <begin position="1"/>
        <end position="25"/>
    </location>
</feature>
<dbReference type="RefSeq" id="WP_112297594.1">
    <property type="nucleotide sequence ID" value="NZ_UAUF01000007.1"/>
</dbReference>
<dbReference type="InterPro" id="IPR026331">
    <property type="entry name" value="PFL_4710"/>
</dbReference>
<sequence>MKLRAKNLRCSVAIASLGFAGAAAAIDSISIASSVASPDCIEYKVVGICYWLKCGAHGCHVRTSAKVRHYVPETVVSSYANTGANPWTEVSAFSPANTTAQSGYNGTTNYKRENEMTVFKNVDVIGHPGTVLSKFAAATGYICKSATTPYMPYFLSTFDTVAWRYGTPEMAYPQALIPGMREVGSMTALNLWGNVYPREGFLHQVDDYKAAAVMAQRAGDVVTRSGQIHVYQPIIAKASDGYWPPGPITEGDIKTHKWQELVPKLSQSCAVFPNDNPRSQAEDGAYAWALWRPYSCCKRAGQKFLFSTDFDS</sequence>
<keyword evidence="1" id="KW-0732">Signal</keyword>
<dbReference type="AlphaFoldDB" id="A0A2X2E3D4"/>
<evidence type="ECO:0000313" key="3">
    <source>
        <dbReference type="Proteomes" id="UP000250443"/>
    </source>
</evidence>
<dbReference type="Pfam" id="PF06834">
    <property type="entry name" value="TraU"/>
    <property type="match status" value="1"/>
</dbReference>
<feature type="chain" id="PRO_5016109866" evidence="1">
    <location>
        <begin position="26"/>
        <end position="312"/>
    </location>
</feature>
<proteinExistence type="predicted"/>
<evidence type="ECO:0000313" key="2">
    <source>
        <dbReference type="EMBL" id="SPZ02579.1"/>
    </source>
</evidence>
<dbReference type="NCBIfam" id="TIGR03756">
    <property type="entry name" value="conj_TIGR03756"/>
    <property type="match status" value="1"/>
</dbReference>
<reference evidence="2 3" key="1">
    <citation type="submission" date="2018-06" db="EMBL/GenBank/DDBJ databases">
        <authorList>
            <consortium name="Pathogen Informatics"/>
            <person name="Doyle S."/>
        </authorList>
    </citation>
    <scope>NUCLEOTIDE SEQUENCE [LARGE SCALE GENOMIC DNA]</scope>
    <source>
        <strain evidence="2 3">NCTC11842</strain>
    </source>
</reference>
<organism evidence="2 3">
    <name type="scientific">Pseudomonas luteola</name>
    <dbReference type="NCBI Taxonomy" id="47886"/>
    <lineage>
        <taxon>Bacteria</taxon>
        <taxon>Pseudomonadati</taxon>
        <taxon>Pseudomonadota</taxon>
        <taxon>Gammaproteobacteria</taxon>
        <taxon>Pseudomonadales</taxon>
        <taxon>Pseudomonadaceae</taxon>
        <taxon>Pseudomonas</taxon>
    </lineage>
</organism>
<evidence type="ECO:0000256" key="1">
    <source>
        <dbReference type="SAM" id="SignalP"/>
    </source>
</evidence>
<protein>
    <submittedName>
        <fullName evidence="2">Integrating conjugative element protein</fullName>
    </submittedName>
</protein>
<name>A0A2X2E3D4_PSELU</name>
<accession>A0A2X2E3D4</accession>
<dbReference type="EMBL" id="UAUF01000007">
    <property type="protein sequence ID" value="SPZ02579.1"/>
    <property type="molecule type" value="Genomic_DNA"/>
</dbReference>
<dbReference type="Proteomes" id="UP000250443">
    <property type="component" value="Unassembled WGS sequence"/>
</dbReference>
<dbReference type="InterPro" id="IPR009649">
    <property type="entry name" value="TraU"/>
</dbReference>